<reference evidence="2" key="1">
    <citation type="submission" date="2020-06" db="EMBL/GenBank/DDBJ databases">
        <title>REHAB project genomes.</title>
        <authorList>
            <person name="Shaw L.P."/>
        </authorList>
    </citation>
    <scope>NUCLEOTIDE SEQUENCE [LARGE SCALE GENOMIC DNA]</scope>
    <source>
        <strain evidence="2">RHBSTW-00555</strain>
    </source>
</reference>
<organism evidence="1 2">
    <name type="scientific">Klebsiella grimontii</name>
    <dbReference type="NCBI Taxonomy" id="2058152"/>
    <lineage>
        <taxon>Bacteria</taxon>
        <taxon>Pseudomonadati</taxon>
        <taxon>Pseudomonadota</taxon>
        <taxon>Gammaproteobacteria</taxon>
        <taxon>Enterobacterales</taxon>
        <taxon>Enterobacteriaceae</taxon>
        <taxon>Klebsiella/Raoultella group</taxon>
        <taxon>Klebsiella</taxon>
    </lineage>
</organism>
<gene>
    <name evidence="1" type="ORF">HV234_05485</name>
</gene>
<dbReference type="RefSeq" id="WP_004137275.1">
    <property type="nucleotide sequence ID" value="NZ_CABGLA010000002.1"/>
</dbReference>
<dbReference type="AlphaFoldDB" id="A0ABD7AAR3"/>
<protein>
    <submittedName>
        <fullName evidence="1">Uncharacterized protein</fullName>
    </submittedName>
</protein>
<sequence length="105" mass="12503">MYIDRELINEVNIRMMTLLQDPPGWRCKDRLQDEAQDNAGLRKRTPPGRRTRAEQDVRWIRKIRIDLRMSYFASGWCESRMQLFMDEHGQETSGKVFKDEQGAPM</sequence>
<evidence type="ECO:0000313" key="1">
    <source>
        <dbReference type="EMBL" id="QLO50016.1"/>
    </source>
</evidence>
<name>A0ABD7AAR3_9ENTR</name>
<dbReference type="EMBL" id="CP055315">
    <property type="protein sequence ID" value="QLO50016.1"/>
    <property type="molecule type" value="Genomic_DNA"/>
</dbReference>
<accession>A0ABD7AAR3</accession>
<evidence type="ECO:0000313" key="2">
    <source>
        <dbReference type="Proteomes" id="UP000510937"/>
    </source>
</evidence>
<dbReference type="Proteomes" id="UP000510937">
    <property type="component" value="Chromosome"/>
</dbReference>
<proteinExistence type="predicted"/>